<feature type="transmembrane region" description="Helical" evidence="1">
    <location>
        <begin position="7"/>
        <end position="27"/>
    </location>
</feature>
<feature type="transmembrane region" description="Helical" evidence="1">
    <location>
        <begin position="103"/>
        <end position="120"/>
    </location>
</feature>
<evidence type="ECO:0000313" key="2">
    <source>
        <dbReference type="EMBL" id="PLX17190.1"/>
    </source>
</evidence>
<reference evidence="2 3" key="1">
    <citation type="submission" date="2017-11" db="EMBL/GenBank/DDBJ databases">
        <title>Genome-resolved metagenomics identifies genetic mobility, metabolic interactions, and unexpected diversity in perchlorate-reducing communities.</title>
        <authorList>
            <person name="Barnum T.P."/>
            <person name="Figueroa I.A."/>
            <person name="Carlstrom C.I."/>
            <person name="Lucas L.N."/>
            <person name="Engelbrektson A.L."/>
            <person name="Coates J.D."/>
        </authorList>
    </citation>
    <scope>NUCLEOTIDE SEQUENCE [LARGE SCALE GENOMIC DNA]</scope>
    <source>
        <strain evidence="2">BM706</strain>
    </source>
</reference>
<keyword evidence="1" id="KW-0812">Transmembrane</keyword>
<feature type="transmembrane region" description="Helical" evidence="1">
    <location>
        <begin position="126"/>
        <end position="150"/>
    </location>
</feature>
<dbReference type="EMBL" id="PKTG01000094">
    <property type="protein sequence ID" value="PLX17190.1"/>
    <property type="molecule type" value="Genomic_DNA"/>
</dbReference>
<comment type="caution">
    <text evidence="2">The sequence shown here is derived from an EMBL/GenBank/DDBJ whole genome shotgun (WGS) entry which is preliminary data.</text>
</comment>
<organism evidence="2 3">
    <name type="scientific">Muiribacterium halophilum</name>
    <dbReference type="NCBI Taxonomy" id="2053465"/>
    <lineage>
        <taxon>Bacteria</taxon>
        <taxon>Candidatus Muiribacteriota</taxon>
        <taxon>Candidatus Muiribacteriia</taxon>
        <taxon>Candidatus Muiribacteriales</taxon>
        <taxon>Candidatus Muiribacteriaceae</taxon>
        <taxon>Candidatus Muiribacterium</taxon>
    </lineage>
</organism>
<accession>A0A2N5ZEV0</accession>
<name>A0A2N5ZEV0_MUIH1</name>
<protein>
    <submittedName>
        <fullName evidence="2">Uncharacterized protein</fullName>
    </submittedName>
</protein>
<sequence>MKIKLSIIEIFFIAFLILIFIIEFSGFKNTLYKQFDLIIDNNLDVIMEKNPDLSEPQLDMLKKAFEELKKLIFATYYTIFLIIALPIYFLTSKKKFEDISLPSPYFLLVFVILASILLLFRDHEFIFLKNILSMMFFNYIIIGVAIFIFITSHILKNNKFKILNYILAFLLLTRLREFFFLVGIADHWVDLRKKVGGKNGSNIDKRL</sequence>
<keyword evidence="1" id="KW-0472">Membrane</keyword>
<gene>
    <name evidence="2" type="ORF">C0601_08160</name>
</gene>
<feature type="transmembrane region" description="Helical" evidence="1">
    <location>
        <begin position="162"/>
        <end position="185"/>
    </location>
</feature>
<keyword evidence="1" id="KW-1133">Transmembrane helix</keyword>
<feature type="transmembrane region" description="Helical" evidence="1">
    <location>
        <begin position="71"/>
        <end position="91"/>
    </location>
</feature>
<dbReference type="AlphaFoldDB" id="A0A2N5ZEV0"/>
<evidence type="ECO:0000256" key="1">
    <source>
        <dbReference type="SAM" id="Phobius"/>
    </source>
</evidence>
<dbReference type="Proteomes" id="UP000234857">
    <property type="component" value="Unassembled WGS sequence"/>
</dbReference>
<evidence type="ECO:0000313" key="3">
    <source>
        <dbReference type="Proteomes" id="UP000234857"/>
    </source>
</evidence>
<proteinExistence type="predicted"/>